<sequence>MADEDRPSMADEGRKPSDELSRFKQLSVDDLHHEVESSDSSDDDDDEGLGDPFLLDGFGNRTKWRLSDLNAEFDNYLEEQANKPKEKKLTKAERLKTHSDRMERYIKSALQKYNIEEKLSKDMYFEFDEVRSQSWIVEGE</sequence>
<feature type="compositionally biased region" description="Basic and acidic residues" evidence="1">
    <location>
        <begin position="1"/>
        <end position="36"/>
    </location>
</feature>
<dbReference type="RefSeq" id="XP_024316713.1">
    <property type="nucleotide sequence ID" value="XM_024460945.1"/>
</dbReference>
<feature type="region of interest" description="Disordered" evidence="1">
    <location>
        <begin position="1"/>
        <end position="52"/>
    </location>
</feature>
<dbReference type="Proteomes" id="UP000008810">
    <property type="component" value="Chromosome 3"/>
</dbReference>
<accession>A0A2K2D0K0</accession>
<name>A0A2K2D0K0_BRADI</name>
<organism evidence="2">
    <name type="scientific">Brachypodium distachyon</name>
    <name type="common">Purple false brome</name>
    <name type="synonym">Trachynia distachya</name>
    <dbReference type="NCBI Taxonomy" id="15368"/>
    <lineage>
        <taxon>Eukaryota</taxon>
        <taxon>Viridiplantae</taxon>
        <taxon>Streptophyta</taxon>
        <taxon>Embryophyta</taxon>
        <taxon>Tracheophyta</taxon>
        <taxon>Spermatophyta</taxon>
        <taxon>Magnoliopsida</taxon>
        <taxon>Liliopsida</taxon>
        <taxon>Poales</taxon>
        <taxon>Poaceae</taxon>
        <taxon>BOP clade</taxon>
        <taxon>Pooideae</taxon>
        <taxon>Stipodae</taxon>
        <taxon>Brachypodieae</taxon>
        <taxon>Brachypodium</taxon>
    </lineage>
</organism>
<dbReference type="Gramene" id="PNT67804">
    <property type="protein sequence ID" value="PNT67804"/>
    <property type="gene ID" value="BRADI_3g32265v3"/>
</dbReference>
<reference evidence="2" key="2">
    <citation type="submission" date="2017-06" db="EMBL/GenBank/DDBJ databases">
        <title>WGS assembly of Brachypodium distachyon.</title>
        <authorList>
            <consortium name="The International Brachypodium Initiative"/>
            <person name="Lucas S."/>
            <person name="Harmon-Smith M."/>
            <person name="Lail K."/>
            <person name="Tice H."/>
            <person name="Grimwood J."/>
            <person name="Bruce D."/>
            <person name="Barry K."/>
            <person name="Shu S."/>
            <person name="Lindquist E."/>
            <person name="Wang M."/>
            <person name="Pitluck S."/>
            <person name="Vogel J.P."/>
            <person name="Garvin D.F."/>
            <person name="Mockler T.C."/>
            <person name="Schmutz J."/>
            <person name="Rokhsar D."/>
            <person name="Bevan M.W."/>
        </authorList>
    </citation>
    <scope>NUCLEOTIDE SEQUENCE</scope>
    <source>
        <strain evidence="2">Bd21</strain>
    </source>
</reference>
<dbReference type="GeneID" id="112271565"/>
<gene>
    <name evidence="3" type="primary">LOC112271565</name>
    <name evidence="2" type="ORF">BRADI_3g32265v3</name>
</gene>
<evidence type="ECO:0000313" key="2">
    <source>
        <dbReference type="EMBL" id="PNT67804.1"/>
    </source>
</evidence>
<feature type="compositionally biased region" description="Acidic residues" evidence="1">
    <location>
        <begin position="37"/>
        <end position="49"/>
    </location>
</feature>
<dbReference type="EMBL" id="CM000882">
    <property type="protein sequence ID" value="PNT67804.1"/>
    <property type="molecule type" value="Genomic_DNA"/>
</dbReference>
<dbReference type="AlphaFoldDB" id="A0A2K2D0K0"/>
<dbReference type="EnsemblPlants" id="PNT67804">
    <property type="protein sequence ID" value="PNT67804"/>
    <property type="gene ID" value="BRADI_3g32265v3"/>
</dbReference>
<evidence type="ECO:0000313" key="4">
    <source>
        <dbReference type="Proteomes" id="UP000008810"/>
    </source>
</evidence>
<proteinExistence type="predicted"/>
<reference evidence="2 3" key="1">
    <citation type="journal article" date="2010" name="Nature">
        <title>Genome sequencing and analysis of the model grass Brachypodium distachyon.</title>
        <authorList>
            <consortium name="International Brachypodium Initiative"/>
        </authorList>
    </citation>
    <scope>NUCLEOTIDE SEQUENCE [LARGE SCALE GENOMIC DNA]</scope>
    <source>
        <strain evidence="2">Bd21</strain>
        <strain evidence="3">cv. Bd21</strain>
    </source>
</reference>
<reference evidence="3" key="3">
    <citation type="submission" date="2018-08" db="UniProtKB">
        <authorList>
            <consortium name="EnsemblPlants"/>
        </authorList>
    </citation>
    <scope>IDENTIFICATION</scope>
    <source>
        <strain evidence="3">cv. Bd21</strain>
    </source>
</reference>
<evidence type="ECO:0000256" key="1">
    <source>
        <dbReference type="SAM" id="MobiDB-lite"/>
    </source>
</evidence>
<protein>
    <submittedName>
        <fullName evidence="2 3">Uncharacterized protein</fullName>
    </submittedName>
</protein>
<keyword evidence="4" id="KW-1185">Reference proteome</keyword>
<evidence type="ECO:0000313" key="3">
    <source>
        <dbReference type="EnsemblPlants" id="PNT67804"/>
    </source>
</evidence>